<sequence>MKCLLISFFNSDNLGDLVISDILYNYVKIKFCTVKMSYGSNPFGFSDINGMDNVRGIKKKQIFKNNLYILILICRLEKILEWYRGNHKNELEIQIEEKIVENDIIIIGGGNMIFDVDKFSCSAKTFKTIIDIAKKSDKKVFAISIGIGPFVTDLQEKKAVDALNMCDVITFRDSKSKEIYNKYYKDKKAILTIDPVFMLPYCVEDNRSKTDNIIAINLFDNRLVKEKQKKYIEIKNGYIELILRILSKTNSKVILFSTDLNDYEMINEVYGEIISSNLEVMYISGFDDLIYLYSKINLLIGCRMHSMIIAYTQHIPVIGFSWQPKVDAFFEIINQQECVFRYDKIVNNIDEILSCCDAKLNNLEYEKEKINTQLKEIRKKFKINEEILLKMSS</sequence>
<dbReference type="InterPro" id="IPR014777">
    <property type="entry name" value="4pyrrole_Mease_sub1"/>
</dbReference>
<evidence type="ECO:0000313" key="2">
    <source>
        <dbReference type="EMBL" id="KNZ42529.1"/>
    </source>
</evidence>
<dbReference type="RefSeq" id="WP_050739531.1">
    <property type="nucleotide sequence ID" value="NZ_LGYO01000012.1"/>
</dbReference>
<dbReference type="Gene3D" id="3.40.1010.10">
    <property type="entry name" value="Cobalt-precorrin-4 Transmethylase, Domain 1"/>
    <property type="match status" value="1"/>
</dbReference>
<protein>
    <recommendedName>
        <fullName evidence="1">Polysaccharide pyruvyl transferase domain-containing protein</fullName>
    </recommendedName>
</protein>
<gene>
    <name evidence="2" type="ORF">AKG39_06320</name>
</gene>
<dbReference type="InterPro" id="IPR007345">
    <property type="entry name" value="Polysacch_pyruvyl_Trfase"/>
</dbReference>
<dbReference type="GO" id="GO:0008168">
    <property type="term" value="F:methyltransferase activity"/>
    <property type="evidence" value="ECO:0007669"/>
    <property type="project" value="InterPro"/>
</dbReference>
<evidence type="ECO:0000259" key="1">
    <source>
        <dbReference type="Pfam" id="PF04230"/>
    </source>
</evidence>
<reference evidence="3" key="1">
    <citation type="submission" date="2015-07" db="EMBL/GenBank/DDBJ databases">
        <title>Draft genome sequence of Acetobacterium bakii DSM 8293, a potential psychrophilic chemical producer through syngas fermentation.</title>
        <authorList>
            <person name="Song Y."/>
            <person name="Hwang S."/>
            <person name="Cho B.-K."/>
        </authorList>
    </citation>
    <scope>NUCLEOTIDE SEQUENCE [LARGE SCALE GENOMIC DNA]</scope>
    <source>
        <strain evidence="3">DSM 8239</strain>
    </source>
</reference>
<keyword evidence="3" id="KW-1185">Reference proteome</keyword>
<name>A0A0L6U1Y3_9FIRM</name>
<accession>A0A0L6U1Y3</accession>
<evidence type="ECO:0000313" key="3">
    <source>
        <dbReference type="Proteomes" id="UP000036873"/>
    </source>
</evidence>
<dbReference type="PANTHER" id="PTHR36836:SF1">
    <property type="entry name" value="COLANIC ACID BIOSYNTHESIS PROTEIN WCAK"/>
    <property type="match status" value="1"/>
</dbReference>
<dbReference type="PANTHER" id="PTHR36836">
    <property type="entry name" value="COLANIC ACID BIOSYNTHESIS PROTEIN WCAK"/>
    <property type="match status" value="1"/>
</dbReference>
<organism evidence="2 3">
    <name type="scientific">Acetobacterium bakii</name>
    <dbReference type="NCBI Taxonomy" id="52689"/>
    <lineage>
        <taxon>Bacteria</taxon>
        <taxon>Bacillati</taxon>
        <taxon>Bacillota</taxon>
        <taxon>Clostridia</taxon>
        <taxon>Eubacteriales</taxon>
        <taxon>Eubacteriaceae</taxon>
        <taxon>Acetobacterium</taxon>
    </lineage>
</organism>
<dbReference type="AlphaFoldDB" id="A0A0L6U1Y3"/>
<proteinExistence type="predicted"/>
<dbReference type="EMBL" id="LGYO01000012">
    <property type="protein sequence ID" value="KNZ42529.1"/>
    <property type="molecule type" value="Genomic_DNA"/>
</dbReference>
<dbReference type="Pfam" id="PF04230">
    <property type="entry name" value="PS_pyruv_trans"/>
    <property type="match status" value="1"/>
</dbReference>
<comment type="caution">
    <text evidence="2">The sequence shown here is derived from an EMBL/GenBank/DDBJ whole genome shotgun (WGS) entry which is preliminary data.</text>
</comment>
<feature type="domain" description="Polysaccharide pyruvyl transferase" evidence="1">
    <location>
        <begin position="13"/>
        <end position="323"/>
    </location>
</feature>
<dbReference type="STRING" id="52689.AKG39_06320"/>
<dbReference type="Proteomes" id="UP000036873">
    <property type="component" value="Unassembled WGS sequence"/>
</dbReference>
<dbReference type="OrthoDB" id="3199616at2"/>